<proteinExistence type="predicted"/>
<evidence type="ECO:0000313" key="2">
    <source>
        <dbReference type="Proteomes" id="UP000660262"/>
    </source>
</evidence>
<dbReference type="AlphaFoldDB" id="A0A830I5Z7"/>
<keyword evidence="2" id="KW-1185">Reference proteome</keyword>
<accession>A0A830I5Z7</accession>
<dbReference type="Proteomes" id="UP000660262">
    <property type="component" value="Unassembled WGS sequence"/>
</dbReference>
<dbReference type="EMBL" id="BNJQ01000043">
    <property type="protein sequence ID" value="GHP12517.1"/>
    <property type="molecule type" value="Genomic_DNA"/>
</dbReference>
<reference evidence="1" key="1">
    <citation type="submission" date="2020-10" db="EMBL/GenBank/DDBJ databases">
        <title>Unveiling of a novel bifunctional photoreceptor, Dualchrome1, isolated from a cosmopolitan green alga.</title>
        <authorList>
            <person name="Suzuki S."/>
            <person name="Kawachi M."/>
        </authorList>
    </citation>
    <scope>NUCLEOTIDE SEQUENCE</scope>
    <source>
        <strain evidence="1">NIES 2893</strain>
    </source>
</reference>
<sequence length="272" mass="29624">MIEEKTSTTEEFCMEFLATCRGLHTQHGLLPGYDIALQVYKKGEAIAYSNLPSVGRRITIHKQEISGGRVVVFSAKARHAVAHLGEPRARVERFALRREWAAPPRAATGRRSSRGRGGHVYLGWLPVVHLLRKDRRLGHSGNGATPTAAAFATAQTGGLQMGDGLMSALRPKKRRPPPRASSGEMRSVFPMRALVGGERRRGAHDLYIKKHLLVEGATGAGSSSAQPARKDRTRLLLLRRCGFVLRLVGPAAFCGSEEAEATPTALRVRPLS</sequence>
<comment type="caution">
    <text evidence="1">The sequence shown here is derived from an EMBL/GenBank/DDBJ whole genome shotgun (WGS) entry which is preliminary data.</text>
</comment>
<organism evidence="1 2">
    <name type="scientific">Pycnococcus provasolii</name>
    <dbReference type="NCBI Taxonomy" id="41880"/>
    <lineage>
        <taxon>Eukaryota</taxon>
        <taxon>Viridiplantae</taxon>
        <taxon>Chlorophyta</taxon>
        <taxon>Pseudoscourfieldiophyceae</taxon>
        <taxon>Pseudoscourfieldiales</taxon>
        <taxon>Pycnococcaceae</taxon>
        <taxon>Pycnococcus</taxon>
    </lineage>
</organism>
<gene>
    <name evidence="1" type="ORF">PPROV_001124500</name>
</gene>
<name>A0A830I5Z7_9CHLO</name>
<protein>
    <submittedName>
        <fullName evidence="1">Uncharacterized protein</fullName>
    </submittedName>
</protein>
<evidence type="ECO:0000313" key="1">
    <source>
        <dbReference type="EMBL" id="GHP12517.1"/>
    </source>
</evidence>